<keyword evidence="1 4" id="KW-0645">Protease</keyword>
<protein>
    <recommendedName>
        <fullName evidence="4">Serine protease</fullName>
        <ecNumber evidence="4">3.4.21.-</ecNumber>
    </recommendedName>
</protein>
<dbReference type="EC" id="3.4.21.-" evidence="4"/>
<dbReference type="PRINTS" id="PR00839">
    <property type="entry name" value="V8PROTEASE"/>
</dbReference>
<dbReference type="InterPro" id="IPR008256">
    <property type="entry name" value="Peptidase_S1B"/>
</dbReference>
<dbReference type="RefSeq" id="WP_155357167.1">
    <property type="nucleotide sequence ID" value="NZ_BAAAHL010000038.1"/>
</dbReference>
<dbReference type="GO" id="GO:0006508">
    <property type="term" value="P:proteolysis"/>
    <property type="evidence" value="ECO:0007669"/>
    <property type="project" value="UniProtKB-KW"/>
</dbReference>
<evidence type="ECO:0000313" key="6">
    <source>
        <dbReference type="Proteomes" id="UP000331127"/>
    </source>
</evidence>
<dbReference type="AlphaFoldDB" id="A0A5M3WUF2"/>
<evidence type="ECO:0000256" key="2">
    <source>
        <dbReference type="ARBA" id="ARBA00022801"/>
    </source>
</evidence>
<evidence type="ECO:0000256" key="3">
    <source>
        <dbReference type="ARBA" id="ARBA00022825"/>
    </source>
</evidence>
<dbReference type="InterPro" id="IPR009003">
    <property type="entry name" value="Peptidase_S1_PA"/>
</dbReference>
<keyword evidence="6" id="KW-1185">Reference proteome</keyword>
<evidence type="ECO:0000313" key="5">
    <source>
        <dbReference type="EMBL" id="GES11812.1"/>
    </source>
</evidence>
<sequence>MDYYSQLVTDPDLRAELLDRFDELAGAAAAKGGLEGLERLEPPTVDEAARAVESMTEGTWVRDDSALEAIILAFTRPVYLVQDSTYTSSASDFPDSVEIANRLDSARPALERAIPSAGRVDLRNHRLQWAGTAWMVREDIAVTNRHVAEVFARQNGDAFVFRTHFDGSMTRATLDWRREYQRPAESRFRVEEVLWIEPDGSADVALLRVSATGEEGEAQPPVIDLMTEQEIAATTAVAVIGYPARDSRNSADDQRRLFGDVYGVKRLAPGQITTVSADGLLQHDATTLGGNSGSVLIGLETGKAAALHFAGLEHVANYAVQAHVIERIIRERAR</sequence>
<comment type="caution">
    <text evidence="5">The sequence shown here is derived from an EMBL/GenBank/DDBJ whole genome shotgun (WGS) entry which is preliminary data.</text>
</comment>
<name>A0A5M3WUF2_9ACTN</name>
<dbReference type="Gene3D" id="2.40.10.120">
    <property type="match status" value="1"/>
</dbReference>
<dbReference type="SUPFAM" id="SSF50494">
    <property type="entry name" value="Trypsin-like serine proteases"/>
    <property type="match status" value="1"/>
</dbReference>
<keyword evidence="3 4" id="KW-0720">Serine protease</keyword>
<dbReference type="Pfam" id="PF13365">
    <property type="entry name" value="Trypsin_2"/>
    <property type="match status" value="1"/>
</dbReference>
<evidence type="ECO:0000256" key="4">
    <source>
        <dbReference type="RuleBase" id="RU004296"/>
    </source>
</evidence>
<keyword evidence="2 4" id="KW-0378">Hydrolase</keyword>
<dbReference type="Proteomes" id="UP000331127">
    <property type="component" value="Unassembled WGS sequence"/>
</dbReference>
<gene>
    <name evidence="5" type="ORF">Amac_054090</name>
</gene>
<organism evidence="5 6">
    <name type="scientific">Acrocarpospora macrocephala</name>
    <dbReference type="NCBI Taxonomy" id="150177"/>
    <lineage>
        <taxon>Bacteria</taxon>
        <taxon>Bacillati</taxon>
        <taxon>Actinomycetota</taxon>
        <taxon>Actinomycetes</taxon>
        <taxon>Streptosporangiales</taxon>
        <taxon>Streptosporangiaceae</taxon>
        <taxon>Acrocarpospora</taxon>
    </lineage>
</organism>
<proteinExistence type="inferred from homology"/>
<evidence type="ECO:0000256" key="1">
    <source>
        <dbReference type="ARBA" id="ARBA00022670"/>
    </source>
</evidence>
<dbReference type="EMBL" id="BLAE01000033">
    <property type="protein sequence ID" value="GES11812.1"/>
    <property type="molecule type" value="Genomic_DNA"/>
</dbReference>
<dbReference type="OrthoDB" id="9811262at2"/>
<comment type="similarity">
    <text evidence="4">Belongs to the peptidase S1B family.</text>
</comment>
<reference evidence="5 6" key="1">
    <citation type="submission" date="2019-10" db="EMBL/GenBank/DDBJ databases">
        <title>Whole genome shotgun sequence of Acrocarpospora macrocephala NBRC 16266.</title>
        <authorList>
            <person name="Ichikawa N."/>
            <person name="Kimura A."/>
            <person name="Kitahashi Y."/>
            <person name="Komaki H."/>
            <person name="Oguchi A."/>
        </authorList>
    </citation>
    <scope>NUCLEOTIDE SEQUENCE [LARGE SCALE GENOMIC DNA]</scope>
    <source>
        <strain evidence="5 6">NBRC 16266</strain>
    </source>
</reference>
<accession>A0A5M3WUF2</accession>
<dbReference type="GO" id="GO:0008236">
    <property type="term" value="F:serine-type peptidase activity"/>
    <property type="evidence" value="ECO:0007669"/>
    <property type="project" value="UniProtKB-KW"/>
</dbReference>